<dbReference type="AlphaFoldDB" id="A0A6I2F3S0"/>
<gene>
    <name evidence="1" type="ORF">GE115_04050</name>
</gene>
<dbReference type="Proteomes" id="UP000431080">
    <property type="component" value="Unassembled WGS sequence"/>
</dbReference>
<evidence type="ECO:0000313" key="1">
    <source>
        <dbReference type="EMBL" id="MRG59044.1"/>
    </source>
</evidence>
<organism evidence="1 2">
    <name type="scientific">Agromyces agglutinans</name>
    <dbReference type="NCBI Taxonomy" id="2662258"/>
    <lineage>
        <taxon>Bacteria</taxon>
        <taxon>Bacillati</taxon>
        <taxon>Actinomycetota</taxon>
        <taxon>Actinomycetes</taxon>
        <taxon>Micrococcales</taxon>
        <taxon>Microbacteriaceae</taxon>
        <taxon>Agromyces</taxon>
    </lineage>
</organism>
<dbReference type="RefSeq" id="WP_153683522.1">
    <property type="nucleotide sequence ID" value="NZ_WJIF01000002.1"/>
</dbReference>
<evidence type="ECO:0000313" key="2">
    <source>
        <dbReference type="Proteomes" id="UP000431080"/>
    </source>
</evidence>
<keyword evidence="2" id="KW-1185">Reference proteome</keyword>
<protein>
    <submittedName>
        <fullName evidence="1">Uncharacterized protein</fullName>
    </submittedName>
</protein>
<sequence>MSWLAVLGWTGLAALVVTTFLAALGSLNQTLYGASNFIERYLEAIADDDLARAAATPGVALDAEELAALGLPADVSTAMQRSGVATAAPEDIEIVEDVANDDGTRSVTASYRLEAAILTTTFQVRPIDPLYGVLNRWEFAVSPIAVVDVTAAHNPFFTVGTLTLDTRARKTGEELAAFDQTAPYLVVAPAVYSFAYDDVLLTAQPVDLAVEPSTRGAVTVDSQATPAFVERVQSQLNQFLDDCATQPTLFPTDCPFGVEIDDRVLSDPSWSISAYPIVTLIPGEDAFEMPPTAGVAHLSVELQSLFDGDEYTLEEDRTFTISLDARIRADGSISVQLK</sequence>
<proteinExistence type="predicted"/>
<reference evidence="1 2" key="1">
    <citation type="submission" date="2019-10" db="EMBL/GenBank/DDBJ databases">
        <authorList>
            <person name="Nie G."/>
            <person name="Ming H."/>
            <person name="Yi B."/>
        </authorList>
    </citation>
    <scope>NUCLEOTIDE SEQUENCE [LARGE SCALE GENOMIC DNA]</scope>
    <source>
        <strain evidence="1 2">CFH 90414</strain>
    </source>
</reference>
<comment type="caution">
    <text evidence="1">The sequence shown here is derived from an EMBL/GenBank/DDBJ whole genome shotgun (WGS) entry which is preliminary data.</text>
</comment>
<accession>A0A6I2F3S0</accession>
<name>A0A6I2F3S0_9MICO</name>
<dbReference type="EMBL" id="WJIF01000002">
    <property type="protein sequence ID" value="MRG59044.1"/>
    <property type="molecule type" value="Genomic_DNA"/>
</dbReference>